<feature type="transmembrane region" description="Helical" evidence="1">
    <location>
        <begin position="195"/>
        <end position="217"/>
    </location>
</feature>
<name>D3B7H6_HETP5</name>
<proteinExistence type="predicted"/>
<feature type="transmembrane region" description="Helical" evidence="1">
    <location>
        <begin position="343"/>
        <end position="373"/>
    </location>
</feature>
<dbReference type="GeneID" id="31359901"/>
<feature type="transmembrane region" description="Helical" evidence="1">
    <location>
        <begin position="126"/>
        <end position="152"/>
    </location>
</feature>
<evidence type="ECO:0000313" key="3">
    <source>
        <dbReference type="Proteomes" id="UP000001396"/>
    </source>
</evidence>
<dbReference type="AlphaFoldDB" id="D3B7H6"/>
<keyword evidence="1" id="KW-0812">Transmembrane</keyword>
<dbReference type="RefSeq" id="XP_020434836.1">
    <property type="nucleotide sequence ID" value="XM_020575316.1"/>
</dbReference>
<feature type="transmembrane region" description="Helical" evidence="1">
    <location>
        <begin position="229"/>
        <end position="252"/>
    </location>
</feature>
<evidence type="ECO:0000313" key="2">
    <source>
        <dbReference type="EMBL" id="EFA82719.1"/>
    </source>
</evidence>
<reference evidence="2 3" key="1">
    <citation type="journal article" date="2011" name="Genome Res.">
        <title>Phylogeny-wide analysis of social amoeba genomes highlights ancient origins for complex intercellular communication.</title>
        <authorList>
            <person name="Heidel A.J."/>
            <person name="Lawal H.M."/>
            <person name="Felder M."/>
            <person name="Schilde C."/>
            <person name="Helps N.R."/>
            <person name="Tunggal B."/>
            <person name="Rivero F."/>
            <person name="John U."/>
            <person name="Schleicher M."/>
            <person name="Eichinger L."/>
            <person name="Platzer M."/>
            <person name="Noegel A.A."/>
            <person name="Schaap P."/>
            <person name="Gloeckner G."/>
        </authorList>
    </citation>
    <scope>NUCLEOTIDE SEQUENCE [LARGE SCALE GENOMIC DNA]</scope>
    <source>
        <strain evidence="3">ATCC 26659 / Pp 5 / PN500</strain>
    </source>
</reference>
<comment type="caution">
    <text evidence="2">The sequence shown here is derived from an EMBL/GenBank/DDBJ whole genome shotgun (WGS) entry which is preliminary data.</text>
</comment>
<feature type="transmembrane region" description="Helical" evidence="1">
    <location>
        <begin position="302"/>
        <end position="323"/>
    </location>
</feature>
<dbReference type="InParanoid" id="D3B7H6"/>
<sequence length="407" mass="46762">MTKRNSLTIGSLNINDKNISHSSLEEIVSIKSNSINNHFIKEHNTSLEKIFINNNIEPNLDAEIHKQLDGADDRSINSNAIDDNISVSGLTKENEKKKKEIVYSVDYVETNPPAVHSVLIRCIVSWIFGLIAAAYSSLAAPYMSFVCGLVYYNLYRMSNNTGRLLLPPVYTIMMKTIQIALDLICVRCAHSASNLFLFVSRIIASYYSFAVLSFIHNPQALISVVLSKVGLHIFLSLFMVFPSIEASIVSWLPQKLIKWKKEFEKGVQDADEDIILIKNEYDRMSVEKEPHYVRLHISATNLSFSMVCDLISIVMLYSFYTFGRYGPANSHYNELFPFEIQEHFNIFFIFLAICFATLSFGYIVIMVILNYIIKELELKRVLHLLSVNWYPMRNFYIMCVNFMMSYD</sequence>
<dbReference type="EMBL" id="ADBJ01000018">
    <property type="protein sequence ID" value="EFA82719.1"/>
    <property type="molecule type" value="Genomic_DNA"/>
</dbReference>
<organism evidence="2 3">
    <name type="scientific">Heterostelium pallidum (strain ATCC 26659 / Pp 5 / PN500)</name>
    <name type="common">Cellular slime mold</name>
    <name type="synonym">Polysphondylium pallidum</name>
    <dbReference type="NCBI Taxonomy" id="670386"/>
    <lineage>
        <taxon>Eukaryota</taxon>
        <taxon>Amoebozoa</taxon>
        <taxon>Evosea</taxon>
        <taxon>Eumycetozoa</taxon>
        <taxon>Dictyostelia</taxon>
        <taxon>Acytosteliales</taxon>
        <taxon>Acytosteliaceae</taxon>
        <taxon>Heterostelium</taxon>
    </lineage>
</organism>
<keyword evidence="1" id="KW-1133">Transmembrane helix</keyword>
<keyword evidence="1" id="KW-0472">Membrane</keyword>
<gene>
    <name evidence="2" type="ORF">PPL_04414</name>
</gene>
<keyword evidence="3" id="KW-1185">Reference proteome</keyword>
<feature type="transmembrane region" description="Helical" evidence="1">
    <location>
        <begin position="164"/>
        <end position="183"/>
    </location>
</feature>
<evidence type="ECO:0000256" key="1">
    <source>
        <dbReference type="SAM" id="Phobius"/>
    </source>
</evidence>
<dbReference type="Proteomes" id="UP000001396">
    <property type="component" value="Unassembled WGS sequence"/>
</dbReference>
<accession>D3B7H6</accession>
<protein>
    <submittedName>
        <fullName evidence="2">Uncharacterized protein</fullName>
    </submittedName>
</protein>